<dbReference type="EMBL" id="JABFUD020000021">
    <property type="protein sequence ID" value="KAI5063375.1"/>
    <property type="molecule type" value="Genomic_DNA"/>
</dbReference>
<comment type="similarity">
    <text evidence="1 4">Belongs to the plant dirigent protein family.</text>
</comment>
<evidence type="ECO:0000256" key="3">
    <source>
        <dbReference type="ARBA" id="ARBA00022525"/>
    </source>
</evidence>
<keyword evidence="4" id="KW-0732">Signal</keyword>
<protein>
    <recommendedName>
        <fullName evidence="4">Dirigent protein</fullName>
    </recommendedName>
</protein>
<dbReference type="InterPro" id="IPR044859">
    <property type="entry name" value="Allene_oxi_cyc_Dirigent"/>
</dbReference>
<evidence type="ECO:0000256" key="2">
    <source>
        <dbReference type="ARBA" id="ARBA00011738"/>
    </source>
</evidence>
<dbReference type="GO" id="GO:0009699">
    <property type="term" value="P:phenylpropanoid biosynthetic process"/>
    <property type="evidence" value="ECO:0007669"/>
    <property type="project" value="UniProtKB-ARBA"/>
</dbReference>
<comment type="subunit">
    <text evidence="2 4">Homodimer.</text>
</comment>
<dbReference type="InterPro" id="IPR004265">
    <property type="entry name" value="Dirigent"/>
</dbReference>
<name>A0A9D4U909_ADICA</name>
<keyword evidence="4" id="KW-0052">Apoplast</keyword>
<evidence type="ECO:0000256" key="4">
    <source>
        <dbReference type="RuleBase" id="RU363099"/>
    </source>
</evidence>
<dbReference type="Proteomes" id="UP000886520">
    <property type="component" value="Chromosome 21"/>
</dbReference>
<evidence type="ECO:0000256" key="1">
    <source>
        <dbReference type="ARBA" id="ARBA00010746"/>
    </source>
</evidence>
<evidence type="ECO:0000313" key="6">
    <source>
        <dbReference type="Proteomes" id="UP000886520"/>
    </source>
</evidence>
<evidence type="ECO:0000313" key="5">
    <source>
        <dbReference type="EMBL" id="KAI5063375.1"/>
    </source>
</evidence>
<dbReference type="Gene3D" id="2.40.480.10">
    <property type="entry name" value="Allene oxide cyclase-like"/>
    <property type="match status" value="1"/>
</dbReference>
<sequence>MAGSVVVVALIGIMVVLLPISCAAARAPAPSTYTDDEYHACTQRAATLCGPSAFTFYLHNTVYNPAVDNKDYFKSVYGLSPNVTWPNPYSFGTTSTFEDPITEGPANTSQQIGVAQGLWQLDSKVGYTLFHIFTANITEGDYKGTISILGQIREADPVRYLTVVGGTGHILGARGLASNRLVTIDHAAPATWILSFDLDLYY</sequence>
<organism evidence="5 6">
    <name type="scientific">Adiantum capillus-veneris</name>
    <name type="common">Maidenhair fern</name>
    <dbReference type="NCBI Taxonomy" id="13818"/>
    <lineage>
        <taxon>Eukaryota</taxon>
        <taxon>Viridiplantae</taxon>
        <taxon>Streptophyta</taxon>
        <taxon>Embryophyta</taxon>
        <taxon>Tracheophyta</taxon>
        <taxon>Polypodiopsida</taxon>
        <taxon>Polypodiidae</taxon>
        <taxon>Polypodiales</taxon>
        <taxon>Pteridineae</taxon>
        <taxon>Pteridaceae</taxon>
        <taxon>Vittarioideae</taxon>
        <taxon>Adiantum</taxon>
    </lineage>
</organism>
<keyword evidence="3 4" id="KW-0964">Secreted</keyword>
<dbReference type="Pfam" id="PF03018">
    <property type="entry name" value="Dirigent"/>
    <property type="match status" value="1"/>
</dbReference>
<dbReference type="OrthoDB" id="1864232at2759"/>
<gene>
    <name evidence="5" type="ORF">GOP47_0021922</name>
</gene>
<comment type="caution">
    <text evidence="5">The sequence shown here is derived from an EMBL/GenBank/DDBJ whole genome shotgun (WGS) entry which is preliminary data.</text>
</comment>
<dbReference type="GO" id="GO:0048046">
    <property type="term" value="C:apoplast"/>
    <property type="evidence" value="ECO:0007669"/>
    <property type="project" value="UniProtKB-SubCell"/>
</dbReference>
<dbReference type="PANTHER" id="PTHR21495">
    <property type="entry name" value="NUCLEOPORIN-RELATED"/>
    <property type="match status" value="1"/>
</dbReference>
<keyword evidence="6" id="KW-1185">Reference proteome</keyword>
<reference evidence="5" key="1">
    <citation type="submission" date="2021-01" db="EMBL/GenBank/DDBJ databases">
        <title>Adiantum capillus-veneris genome.</title>
        <authorList>
            <person name="Fang Y."/>
            <person name="Liao Q."/>
        </authorList>
    </citation>
    <scope>NUCLEOTIDE SEQUENCE</scope>
    <source>
        <strain evidence="5">H3</strain>
        <tissue evidence="5">Leaf</tissue>
    </source>
</reference>
<comment type="subcellular location">
    <subcellularLocation>
        <location evidence="4">Secreted</location>
        <location evidence="4">Extracellular space</location>
        <location evidence="4">Apoplast</location>
    </subcellularLocation>
</comment>
<feature type="chain" id="PRO_5039762522" description="Dirigent protein" evidence="4">
    <location>
        <begin position="26"/>
        <end position="202"/>
    </location>
</feature>
<accession>A0A9D4U909</accession>
<proteinExistence type="inferred from homology"/>
<comment type="function">
    <text evidence="4">Dirigent proteins impart stereoselectivity on the phenoxy radical-coupling reaction, yielding optically active lignans from two molecules of coniferyl alcohol in the biosynthesis of lignans, flavonolignans, and alkaloids and thus plays a central role in plant secondary metabolism.</text>
</comment>
<dbReference type="AlphaFoldDB" id="A0A9D4U909"/>
<feature type="signal peptide" evidence="4">
    <location>
        <begin position="1"/>
        <end position="25"/>
    </location>
</feature>